<dbReference type="AlphaFoldDB" id="A0A554X4U3"/>
<accession>A0A554X4U3</accession>
<protein>
    <recommendedName>
        <fullName evidence="4">DUF429 domain-containing protein</fullName>
    </recommendedName>
</protein>
<proteinExistence type="predicted"/>
<keyword evidence="3" id="KW-1185">Reference proteome</keyword>
<reference evidence="2 3" key="1">
    <citation type="submission" date="2019-07" db="EMBL/GenBank/DDBJ databases">
        <title>Tepidimonas thermarum AA-1 draft genome.</title>
        <authorList>
            <person name="Da Costa M.S."/>
            <person name="Froufe H.J.C."/>
            <person name="Egas C."/>
            <person name="Albuquerque L."/>
        </authorList>
    </citation>
    <scope>NUCLEOTIDE SEQUENCE [LARGE SCALE GENOMIC DNA]</scope>
    <source>
        <strain evidence="2 3">AA-1</strain>
    </source>
</reference>
<dbReference type="EMBL" id="VJOL01000009">
    <property type="protein sequence ID" value="TSE30864.1"/>
    <property type="molecule type" value="Genomic_DNA"/>
</dbReference>
<dbReference type="RefSeq" id="WP_246098901.1">
    <property type="nucleotide sequence ID" value="NZ_VJOL01000009.1"/>
</dbReference>
<evidence type="ECO:0000256" key="1">
    <source>
        <dbReference type="SAM" id="MobiDB-lite"/>
    </source>
</evidence>
<name>A0A554X4U3_9BURK</name>
<gene>
    <name evidence="2" type="ORF">Tther_00767</name>
</gene>
<evidence type="ECO:0008006" key="4">
    <source>
        <dbReference type="Google" id="ProtNLM"/>
    </source>
</evidence>
<organism evidence="2 3">
    <name type="scientific">Tepidimonas thermarum</name>
    <dbReference type="NCBI Taxonomy" id="335431"/>
    <lineage>
        <taxon>Bacteria</taxon>
        <taxon>Pseudomonadati</taxon>
        <taxon>Pseudomonadota</taxon>
        <taxon>Betaproteobacteria</taxon>
        <taxon>Burkholderiales</taxon>
        <taxon>Tepidimonas</taxon>
    </lineage>
</organism>
<sequence>MAVTPSGSAALRPRLLGCDFTSAPSRRKPIVQALGRLVGDPGRGQQVVLDGWVRFASLTAWADALAEPGPWVGGFDLPFGLPRPLVQALGWPTDWRACLAHYAALDRTQIRDTFAAYCAARPAGAKFAHRATDGPAGASPSMKWVNPPVAFMLHAGVPRLLDAGVALPGLYQPPGGGDRVALEAYPGLLARSVLGRRPYKSDARAKQTPERLIARKDLLHALESGTAPLLAAAGLRLRVSHAQHDALVADASGDTLDAVLCLLQAVWGLQQHEAGHPLWGLPAFDPLEGWIVTAGEPAAAVTPGGGARRTPGSRGGGPVPPR</sequence>
<evidence type="ECO:0000313" key="2">
    <source>
        <dbReference type="EMBL" id="TSE30864.1"/>
    </source>
</evidence>
<comment type="caution">
    <text evidence="2">The sequence shown here is derived from an EMBL/GenBank/DDBJ whole genome shotgun (WGS) entry which is preliminary data.</text>
</comment>
<feature type="region of interest" description="Disordered" evidence="1">
    <location>
        <begin position="298"/>
        <end position="322"/>
    </location>
</feature>
<evidence type="ECO:0000313" key="3">
    <source>
        <dbReference type="Proteomes" id="UP000318542"/>
    </source>
</evidence>
<feature type="compositionally biased region" description="Gly residues" evidence="1">
    <location>
        <begin position="303"/>
        <end position="322"/>
    </location>
</feature>
<dbReference type="Proteomes" id="UP000318542">
    <property type="component" value="Unassembled WGS sequence"/>
</dbReference>